<keyword evidence="1" id="KW-0547">Nucleotide-binding</keyword>
<sequence>MSKWLNDGEVLVGQGSGEASSWSPRSRGHSTGSPRSSPGRVLLSSPKAREAMLQQQQEPQTMDKARELFVLCDKEGKGFITKRDMQRLEGELPLSLEQLEDVFDSLDRQSNGFLTPLEFNEGLGGLVELEDSSEQSLTEEWAQPDQDPSAIRFVNMLRELGADRLFKDQWEVSSLWSELQRERPELLANLEDILVHAVAHLQDTAKERDSLEQALRRRESEHDCIIRSIYEEMESQLKEEREKQQTQDSIKQWDRGQHLEKELNMRDQELESSLAKQRELESSVRALSCEQADIKAQKQQFQSLNVKLQEQLEATRQELQTATSQLNLIHFTAAQEHMVKERNVLKVSRNIQKEKESLLRQLEILRDMNKRLRDETDVHQAQKRSPITKVLQKQGSLIGNYILQEKPIKSQLEQDRGEISNLPKRHHSSSAEECEHDIQAHSQSQIISPQRVFKVVFLGSSGVGKTSFIRHYCTGHFSNTMSSTVGIDYQMKNITLGSVNVVLQLWDTAGQERYRSITQQYYRKADGILSMYDITDSNSFMAVREWLDCVQEKKCEGAVLMLLGNKEDMADDTSREVTMKEGQKLAEHHQAEFYECSAKSGYNIDTLMSELARMLVAQEDRQCNDTLTLTENTAKRSCC</sequence>
<evidence type="ECO:0000256" key="2">
    <source>
        <dbReference type="ARBA" id="ARBA00023134"/>
    </source>
</evidence>
<dbReference type="PROSITE" id="PS51421">
    <property type="entry name" value="RAS"/>
    <property type="match status" value="1"/>
</dbReference>
<feature type="region of interest" description="Disordered" evidence="5">
    <location>
        <begin position="413"/>
        <end position="440"/>
    </location>
</feature>
<evidence type="ECO:0000256" key="1">
    <source>
        <dbReference type="ARBA" id="ARBA00022741"/>
    </source>
</evidence>
<dbReference type="SMART" id="SM00175">
    <property type="entry name" value="RAB"/>
    <property type="match status" value="1"/>
</dbReference>
<dbReference type="SMART" id="SM00177">
    <property type="entry name" value="ARF"/>
    <property type="match status" value="1"/>
</dbReference>
<dbReference type="InterPro" id="IPR001806">
    <property type="entry name" value="Small_GTPase"/>
</dbReference>
<dbReference type="AlphaFoldDB" id="A0AA47MR53"/>
<evidence type="ECO:0000313" key="8">
    <source>
        <dbReference type="Proteomes" id="UP001174136"/>
    </source>
</evidence>
<protein>
    <submittedName>
        <fullName evidence="7">EF-hand calcium-binding domain-containing protein 4A</fullName>
    </submittedName>
</protein>
<dbReference type="SMART" id="SM00173">
    <property type="entry name" value="RAS"/>
    <property type="match status" value="1"/>
</dbReference>
<feature type="region of interest" description="Disordered" evidence="5">
    <location>
        <begin position="237"/>
        <end position="257"/>
    </location>
</feature>
<evidence type="ECO:0000256" key="3">
    <source>
        <dbReference type="ARBA" id="ARBA00023288"/>
    </source>
</evidence>
<dbReference type="SMART" id="SM00174">
    <property type="entry name" value="RHO"/>
    <property type="match status" value="1"/>
</dbReference>
<dbReference type="Proteomes" id="UP001174136">
    <property type="component" value="Unassembled WGS sequence"/>
</dbReference>
<proteinExistence type="predicted"/>
<dbReference type="InterPro" id="IPR027417">
    <property type="entry name" value="P-loop_NTPase"/>
</dbReference>
<keyword evidence="8" id="KW-1185">Reference proteome</keyword>
<dbReference type="InterPro" id="IPR050227">
    <property type="entry name" value="Rab"/>
</dbReference>
<dbReference type="Gene3D" id="1.10.238.10">
    <property type="entry name" value="EF-hand"/>
    <property type="match status" value="1"/>
</dbReference>
<dbReference type="PROSITE" id="PS50222">
    <property type="entry name" value="EF_HAND_2"/>
    <property type="match status" value="1"/>
</dbReference>
<evidence type="ECO:0000313" key="7">
    <source>
        <dbReference type="EMBL" id="KAK0145118.1"/>
    </source>
</evidence>
<dbReference type="CDD" id="cd00154">
    <property type="entry name" value="Rab"/>
    <property type="match status" value="1"/>
</dbReference>
<dbReference type="PRINTS" id="PR00449">
    <property type="entry name" value="RASTRNSFRMNG"/>
</dbReference>
<dbReference type="GO" id="GO:0005525">
    <property type="term" value="F:GTP binding"/>
    <property type="evidence" value="ECO:0007669"/>
    <property type="project" value="UniProtKB-KW"/>
</dbReference>
<keyword evidence="3" id="KW-0449">Lipoprotein</keyword>
<dbReference type="PROSITE" id="PS51419">
    <property type="entry name" value="RAB"/>
    <property type="match status" value="1"/>
</dbReference>
<dbReference type="GO" id="GO:0003924">
    <property type="term" value="F:GTPase activity"/>
    <property type="evidence" value="ECO:0007669"/>
    <property type="project" value="InterPro"/>
</dbReference>
<feature type="domain" description="EF-hand" evidence="6">
    <location>
        <begin position="94"/>
        <end position="129"/>
    </location>
</feature>
<dbReference type="SUPFAM" id="SSF47473">
    <property type="entry name" value="EF-hand"/>
    <property type="match status" value="1"/>
</dbReference>
<dbReference type="SMART" id="SM00176">
    <property type="entry name" value="RAN"/>
    <property type="match status" value="1"/>
</dbReference>
<dbReference type="FunFam" id="3.40.50.300:FF:001129">
    <property type="entry name" value="ras-related protein Rab-44 isoform X2"/>
    <property type="match status" value="1"/>
</dbReference>
<organism evidence="7 8">
    <name type="scientific">Merluccius polli</name>
    <name type="common">Benguela hake</name>
    <name type="synonym">Merluccius cadenati</name>
    <dbReference type="NCBI Taxonomy" id="89951"/>
    <lineage>
        <taxon>Eukaryota</taxon>
        <taxon>Metazoa</taxon>
        <taxon>Chordata</taxon>
        <taxon>Craniata</taxon>
        <taxon>Vertebrata</taxon>
        <taxon>Euteleostomi</taxon>
        <taxon>Actinopterygii</taxon>
        <taxon>Neopterygii</taxon>
        <taxon>Teleostei</taxon>
        <taxon>Neoteleostei</taxon>
        <taxon>Acanthomorphata</taxon>
        <taxon>Zeiogadaria</taxon>
        <taxon>Gadariae</taxon>
        <taxon>Gadiformes</taxon>
        <taxon>Gadoidei</taxon>
        <taxon>Merlucciidae</taxon>
        <taxon>Merluccius</taxon>
    </lineage>
</organism>
<dbReference type="InterPro" id="IPR005225">
    <property type="entry name" value="Small_GTP-bd"/>
</dbReference>
<keyword evidence="4" id="KW-0175">Coiled coil</keyword>
<keyword evidence="2" id="KW-0342">GTP-binding</keyword>
<dbReference type="InterPro" id="IPR002048">
    <property type="entry name" value="EF_hand_dom"/>
</dbReference>
<dbReference type="NCBIfam" id="TIGR00231">
    <property type="entry name" value="small_GTP"/>
    <property type="match status" value="1"/>
</dbReference>
<dbReference type="PROSITE" id="PS51417">
    <property type="entry name" value="ARF"/>
    <property type="match status" value="1"/>
</dbReference>
<dbReference type="EMBL" id="JAOPHQ010002886">
    <property type="protein sequence ID" value="KAK0145118.1"/>
    <property type="molecule type" value="Genomic_DNA"/>
</dbReference>
<dbReference type="Pfam" id="PF00071">
    <property type="entry name" value="Ras"/>
    <property type="match status" value="1"/>
</dbReference>
<evidence type="ECO:0000259" key="6">
    <source>
        <dbReference type="PROSITE" id="PS50222"/>
    </source>
</evidence>
<comment type="caution">
    <text evidence="7">The sequence shown here is derived from an EMBL/GenBank/DDBJ whole genome shotgun (WGS) entry which is preliminary data.</text>
</comment>
<dbReference type="PANTHER" id="PTHR47977">
    <property type="entry name" value="RAS-RELATED PROTEIN RAB"/>
    <property type="match status" value="1"/>
</dbReference>
<dbReference type="PROSITE" id="PS51420">
    <property type="entry name" value="RHO"/>
    <property type="match status" value="1"/>
</dbReference>
<dbReference type="SUPFAM" id="SSF52540">
    <property type="entry name" value="P-loop containing nucleoside triphosphate hydrolases"/>
    <property type="match status" value="1"/>
</dbReference>
<feature type="coiled-coil region" evidence="4">
    <location>
        <begin position="294"/>
        <end position="382"/>
    </location>
</feature>
<dbReference type="GO" id="GO:0005509">
    <property type="term" value="F:calcium ion binding"/>
    <property type="evidence" value="ECO:0007669"/>
    <property type="project" value="InterPro"/>
</dbReference>
<dbReference type="Gene3D" id="3.40.50.300">
    <property type="entry name" value="P-loop containing nucleotide triphosphate hydrolases"/>
    <property type="match status" value="1"/>
</dbReference>
<gene>
    <name evidence="7" type="primary">cracr2b</name>
    <name evidence="7" type="ORF">N1851_015996</name>
</gene>
<dbReference type="InterPro" id="IPR011992">
    <property type="entry name" value="EF-hand-dom_pair"/>
</dbReference>
<feature type="region of interest" description="Disordered" evidence="5">
    <location>
        <begin position="1"/>
        <end position="62"/>
    </location>
</feature>
<evidence type="ECO:0000256" key="5">
    <source>
        <dbReference type="SAM" id="MobiDB-lite"/>
    </source>
</evidence>
<accession>A0AA47MR53</accession>
<name>A0AA47MR53_MERPO</name>
<reference evidence="7" key="1">
    <citation type="journal article" date="2023" name="Front. Mar. Sci.">
        <title>A new Merluccius polli reference genome to investigate the effects of global change in West African waters.</title>
        <authorList>
            <person name="Mateo J.L."/>
            <person name="Blanco-Fernandez C."/>
            <person name="Garcia-Vazquez E."/>
            <person name="Machado-Schiaffino G."/>
        </authorList>
    </citation>
    <scope>NUCLEOTIDE SEQUENCE</scope>
    <source>
        <strain evidence="7">C29</strain>
        <tissue evidence="7">Fin</tissue>
    </source>
</reference>
<evidence type="ECO:0000256" key="4">
    <source>
        <dbReference type="SAM" id="Coils"/>
    </source>
</evidence>
<feature type="compositionally biased region" description="Polar residues" evidence="5">
    <location>
        <begin position="17"/>
        <end position="36"/>
    </location>
</feature>